<dbReference type="InterPro" id="IPR000182">
    <property type="entry name" value="GNAT_dom"/>
</dbReference>
<organism evidence="2 3">
    <name type="scientific">Caldovatus sediminis</name>
    <dbReference type="NCBI Taxonomy" id="2041189"/>
    <lineage>
        <taxon>Bacteria</taxon>
        <taxon>Pseudomonadati</taxon>
        <taxon>Pseudomonadota</taxon>
        <taxon>Alphaproteobacteria</taxon>
        <taxon>Acetobacterales</taxon>
        <taxon>Roseomonadaceae</taxon>
        <taxon>Caldovatus</taxon>
    </lineage>
</organism>
<proteinExistence type="predicted"/>
<dbReference type="PROSITE" id="PS51186">
    <property type="entry name" value="GNAT"/>
    <property type="match status" value="1"/>
</dbReference>
<evidence type="ECO:0000259" key="1">
    <source>
        <dbReference type="PROSITE" id="PS51186"/>
    </source>
</evidence>
<dbReference type="InterPro" id="IPR016181">
    <property type="entry name" value="Acyl_CoA_acyltransferase"/>
</dbReference>
<dbReference type="Gene3D" id="3.40.630.30">
    <property type="match status" value="1"/>
</dbReference>
<dbReference type="GO" id="GO:0016747">
    <property type="term" value="F:acyltransferase activity, transferring groups other than amino-acyl groups"/>
    <property type="evidence" value="ECO:0007669"/>
    <property type="project" value="InterPro"/>
</dbReference>
<sequence>MQDAPPAVRDSRDADLPAIAAIYGHWVAHGLASFELEPPGVEEMARRRRALLDAGYPYLVAEAAGGAVLGYAHAGPYRSRPAYRFAVENSVYVAPEAARRGVGRLLLPALIARCEQAGFRQMVAVIGDSGNAASIGLHARCGFVHAGLLPAVGWKHGRWVDSVLMTRALGEGSATPPPSGR</sequence>
<name>A0A8J2ZA73_9PROT</name>
<dbReference type="Pfam" id="PF00583">
    <property type="entry name" value="Acetyltransf_1"/>
    <property type="match status" value="1"/>
</dbReference>
<dbReference type="PANTHER" id="PTHR43072">
    <property type="entry name" value="N-ACETYLTRANSFERASE"/>
    <property type="match status" value="1"/>
</dbReference>
<gene>
    <name evidence="2" type="ORF">GCM10010964_14370</name>
</gene>
<protein>
    <submittedName>
        <fullName evidence="2">N-acetyltransferase</fullName>
    </submittedName>
</protein>
<accession>A0A8J2ZA73</accession>
<reference evidence="2 3" key="1">
    <citation type="journal article" date="2014" name="Int. J. Syst. Evol. Microbiol.">
        <title>Complete genome sequence of Corynebacterium casei LMG S-19264T (=DSM 44701T), isolated from a smear-ripened cheese.</title>
        <authorList>
            <consortium name="US DOE Joint Genome Institute (JGI-PGF)"/>
            <person name="Walter F."/>
            <person name="Albersmeier A."/>
            <person name="Kalinowski J."/>
            <person name="Ruckert C."/>
        </authorList>
    </citation>
    <scope>NUCLEOTIDE SEQUENCE [LARGE SCALE GENOMIC DNA]</scope>
    <source>
        <strain evidence="2 3">CGMCC 1.16330</strain>
    </source>
</reference>
<dbReference type="Proteomes" id="UP000597507">
    <property type="component" value="Unassembled WGS sequence"/>
</dbReference>
<keyword evidence="3" id="KW-1185">Reference proteome</keyword>
<evidence type="ECO:0000313" key="2">
    <source>
        <dbReference type="EMBL" id="GGG27553.1"/>
    </source>
</evidence>
<dbReference type="PANTHER" id="PTHR43072:SF8">
    <property type="entry name" value="ACYLTRANSFERASE FABY-RELATED"/>
    <property type="match status" value="1"/>
</dbReference>
<evidence type="ECO:0000313" key="3">
    <source>
        <dbReference type="Proteomes" id="UP000597507"/>
    </source>
</evidence>
<comment type="caution">
    <text evidence="2">The sequence shown here is derived from an EMBL/GenBank/DDBJ whole genome shotgun (WGS) entry which is preliminary data.</text>
</comment>
<dbReference type="AlphaFoldDB" id="A0A8J2ZA73"/>
<dbReference type="CDD" id="cd04301">
    <property type="entry name" value="NAT_SF"/>
    <property type="match status" value="1"/>
</dbReference>
<dbReference type="RefSeq" id="WP_188899323.1">
    <property type="nucleotide sequence ID" value="NZ_BMKS01000003.1"/>
</dbReference>
<dbReference type="SUPFAM" id="SSF55729">
    <property type="entry name" value="Acyl-CoA N-acyltransferases (Nat)"/>
    <property type="match status" value="1"/>
</dbReference>
<feature type="domain" description="N-acetyltransferase" evidence="1">
    <location>
        <begin position="6"/>
        <end position="170"/>
    </location>
</feature>
<dbReference type="EMBL" id="BMKS01000003">
    <property type="protein sequence ID" value="GGG27553.1"/>
    <property type="molecule type" value="Genomic_DNA"/>
</dbReference>